<dbReference type="Pfam" id="PF01476">
    <property type="entry name" value="LysM"/>
    <property type="match status" value="1"/>
</dbReference>
<dbReference type="InterPro" id="IPR004843">
    <property type="entry name" value="Calcineurin-like_PHP"/>
</dbReference>
<dbReference type="SUPFAM" id="SSF56300">
    <property type="entry name" value="Metallo-dependent phosphatases"/>
    <property type="match status" value="1"/>
</dbReference>
<accession>A0ABW2V9K4</accession>
<dbReference type="PROSITE" id="PS51318">
    <property type="entry name" value="TAT"/>
    <property type="match status" value="1"/>
</dbReference>
<gene>
    <name evidence="4" type="ORF">ACFQWB_15490</name>
</gene>
<dbReference type="PROSITE" id="PS51782">
    <property type="entry name" value="LYSM"/>
    <property type="match status" value="1"/>
</dbReference>
<organism evidence="4 5">
    <name type="scientific">Paenibacillus thermoaerophilus</name>
    <dbReference type="NCBI Taxonomy" id="1215385"/>
    <lineage>
        <taxon>Bacteria</taxon>
        <taxon>Bacillati</taxon>
        <taxon>Bacillota</taxon>
        <taxon>Bacilli</taxon>
        <taxon>Bacillales</taxon>
        <taxon>Paenibacillaceae</taxon>
        <taxon>Paenibacillus</taxon>
    </lineage>
</organism>
<dbReference type="InterPro" id="IPR029052">
    <property type="entry name" value="Metallo-depent_PP-like"/>
</dbReference>
<dbReference type="InterPro" id="IPR006179">
    <property type="entry name" value="5_nucleotidase/apyrase"/>
</dbReference>
<comment type="similarity">
    <text evidence="2">Belongs to the 5'-nucleotidase family.</text>
</comment>
<dbReference type="SUPFAM" id="SSF54106">
    <property type="entry name" value="LysM domain"/>
    <property type="match status" value="1"/>
</dbReference>
<keyword evidence="2" id="KW-0547">Nucleotide-binding</keyword>
<dbReference type="SUPFAM" id="SSF55816">
    <property type="entry name" value="5'-nucleotidase (syn. UDP-sugar hydrolase), C-terminal domain"/>
    <property type="match status" value="1"/>
</dbReference>
<dbReference type="Pfam" id="PF00149">
    <property type="entry name" value="Metallophos"/>
    <property type="match status" value="1"/>
</dbReference>
<keyword evidence="5" id="KW-1185">Reference proteome</keyword>
<feature type="signal peptide" evidence="2">
    <location>
        <begin position="1"/>
        <end position="29"/>
    </location>
</feature>
<reference evidence="5" key="1">
    <citation type="journal article" date="2019" name="Int. J. Syst. Evol. Microbiol.">
        <title>The Global Catalogue of Microorganisms (GCM) 10K type strain sequencing project: providing services to taxonomists for standard genome sequencing and annotation.</title>
        <authorList>
            <consortium name="The Broad Institute Genomics Platform"/>
            <consortium name="The Broad Institute Genome Sequencing Center for Infectious Disease"/>
            <person name="Wu L."/>
            <person name="Ma J."/>
        </authorList>
    </citation>
    <scope>NUCLEOTIDE SEQUENCE [LARGE SCALE GENOMIC DNA]</scope>
    <source>
        <strain evidence="5">JCM 18657</strain>
    </source>
</reference>
<feature type="chain" id="PRO_5044977496" evidence="2">
    <location>
        <begin position="30"/>
        <end position="575"/>
    </location>
</feature>
<evidence type="ECO:0000259" key="3">
    <source>
        <dbReference type="PROSITE" id="PS51782"/>
    </source>
</evidence>
<evidence type="ECO:0000256" key="2">
    <source>
        <dbReference type="RuleBase" id="RU362119"/>
    </source>
</evidence>
<protein>
    <submittedName>
        <fullName evidence="4">5'-nucleotidase C-terminal domain-containing protein</fullName>
    </submittedName>
</protein>
<dbReference type="Proteomes" id="UP001596528">
    <property type="component" value="Unassembled WGS sequence"/>
</dbReference>
<dbReference type="PANTHER" id="PTHR11575:SF24">
    <property type="entry name" value="5'-NUCLEOTIDASE"/>
    <property type="match status" value="1"/>
</dbReference>
<name>A0ABW2V9K4_9BACL</name>
<dbReference type="InterPro" id="IPR036907">
    <property type="entry name" value="5'-Nucleotdase_C_sf"/>
</dbReference>
<dbReference type="RefSeq" id="WP_138788567.1">
    <property type="nucleotide sequence ID" value="NZ_JBHTGQ010000041.1"/>
</dbReference>
<proteinExistence type="inferred from homology"/>
<dbReference type="Gene3D" id="3.10.350.10">
    <property type="entry name" value="LysM domain"/>
    <property type="match status" value="1"/>
</dbReference>
<dbReference type="PANTHER" id="PTHR11575">
    <property type="entry name" value="5'-NUCLEOTIDASE-RELATED"/>
    <property type="match status" value="1"/>
</dbReference>
<dbReference type="InterPro" id="IPR006311">
    <property type="entry name" value="TAT_signal"/>
</dbReference>
<evidence type="ECO:0000313" key="4">
    <source>
        <dbReference type="EMBL" id="MFC7751322.1"/>
    </source>
</evidence>
<dbReference type="Gene3D" id="3.60.21.10">
    <property type="match status" value="1"/>
</dbReference>
<dbReference type="InterPro" id="IPR008334">
    <property type="entry name" value="5'-Nucleotdase_C"/>
</dbReference>
<dbReference type="InterPro" id="IPR036779">
    <property type="entry name" value="LysM_dom_sf"/>
</dbReference>
<dbReference type="SMART" id="SM00257">
    <property type="entry name" value="LysM"/>
    <property type="match status" value="1"/>
</dbReference>
<feature type="domain" description="LysM" evidence="3">
    <location>
        <begin position="527"/>
        <end position="572"/>
    </location>
</feature>
<dbReference type="CDD" id="cd00118">
    <property type="entry name" value="LysM"/>
    <property type="match status" value="1"/>
</dbReference>
<comment type="caution">
    <text evidence="4">The sequence shown here is derived from an EMBL/GenBank/DDBJ whole genome shotgun (WGS) entry which is preliminary data.</text>
</comment>
<sequence>MKRSSRRRRFLALLPAVAMTVAASLPAAAAELSDREQSAVKTITVFHVNDMHSRVEETADHIGYAKLSAIVKKYRMDHPGTLLLDAGDTFHGQTIANLVKGESVLRVMNEIGFDAMAPGNHDFNYGTDRLVELAEAAEFPVLSANTRKSDGTRLLEPYTIRELEGLRIGIFGLTTPETAYKTHPNNVQGIEFADPVAEAKKVVAELKDKTDVIIALAHLGVDSSSTDTSIKVAEAVPEIDVIVDGHSHTKLDSGMRVGDVLIAQTGEYGKNIGKIELTVREGIVMDKKASLLSRAEAESVQPDAEVTAIVDAVKKEQEKELSQAVGSTGVRLDGERETVRKGESNLGNLIADAMLEETGADIAITNGGGIRASIEPGPVTKGQIVSVLPFGNYIQTKKVKGSAILEALELGVSSYPEPLGGFPHLGGMTVKFDPSRPKGERIVAAHVRGLPLEPDREYVLATNDFMAAGGDQYTMWKDAPLLNDYSSLEESVIAYLQRHGTVSPTVENRIEVVPPSVPAAQPEPQPAVYTVQPGDYLTKIAKKYNTTWRKIWELNPSIRNPNLIYPGQQLILPSE</sequence>
<evidence type="ECO:0000256" key="1">
    <source>
        <dbReference type="ARBA" id="ARBA00022729"/>
    </source>
</evidence>
<dbReference type="InterPro" id="IPR018392">
    <property type="entry name" value="LysM"/>
</dbReference>
<dbReference type="Pfam" id="PF02872">
    <property type="entry name" value="5_nucleotid_C"/>
    <property type="match status" value="1"/>
</dbReference>
<keyword evidence="1 2" id="KW-0732">Signal</keyword>
<evidence type="ECO:0000313" key="5">
    <source>
        <dbReference type="Proteomes" id="UP001596528"/>
    </source>
</evidence>
<dbReference type="PRINTS" id="PR01607">
    <property type="entry name" value="APYRASEFAMLY"/>
</dbReference>
<dbReference type="Gene3D" id="3.90.780.10">
    <property type="entry name" value="5'-Nucleotidase, C-terminal domain"/>
    <property type="match status" value="1"/>
</dbReference>
<dbReference type="EMBL" id="JBHTGQ010000041">
    <property type="protein sequence ID" value="MFC7751322.1"/>
    <property type="molecule type" value="Genomic_DNA"/>
</dbReference>
<keyword evidence="2" id="KW-0378">Hydrolase</keyword>